<dbReference type="Proteomes" id="UP001178507">
    <property type="component" value="Unassembled WGS sequence"/>
</dbReference>
<dbReference type="AlphaFoldDB" id="A0AA36IP30"/>
<evidence type="ECO:0000256" key="1">
    <source>
        <dbReference type="SAM" id="MobiDB-lite"/>
    </source>
</evidence>
<sequence>MIPRTAKGAKGKLKDVKLGKENFLECPRGRVQLSRQEKKDVEEVLRSLNLGVRWELEEIDDEECLRLKGRRSGCKFPFIIDEEYTPECPPGKIPKEPDTESSKAGAKPSTTSPRKGFKSPAPGKNEGGYSKFDRKDYIPPPPVPATDEERAELEGMVARLQDYQVDELMDRFQGRTDETTQEVVIDIDRMNVDRRRQFRAEIERLLNEKDTVDTRSHASSPPGS</sequence>
<proteinExistence type="predicted"/>
<feature type="region of interest" description="Disordered" evidence="1">
    <location>
        <begin position="82"/>
        <end position="149"/>
    </location>
</feature>
<evidence type="ECO:0000313" key="3">
    <source>
        <dbReference type="Proteomes" id="UP001178507"/>
    </source>
</evidence>
<reference evidence="2" key="1">
    <citation type="submission" date="2023-08" db="EMBL/GenBank/DDBJ databases">
        <authorList>
            <person name="Chen Y."/>
            <person name="Shah S."/>
            <person name="Dougan E. K."/>
            <person name="Thang M."/>
            <person name="Chan C."/>
        </authorList>
    </citation>
    <scope>NUCLEOTIDE SEQUENCE</scope>
</reference>
<dbReference type="EMBL" id="CAUJNA010002001">
    <property type="protein sequence ID" value="CAJ1390038.1"/>
    <property type="molecule type" value="Genomic_DNA"/>
</dbReference>
<comment type="caution">
    <text evidence="2">The sequence shown here is derived from an EMBL/GenBank/DDBJ whole genome shotgun (WGS) entry which is preliminary data.</text>
</comment>
<accession>A0AA36IP30</accession>
<evidence type="ECO:0000313" key="2">
    <source>
        <dbReference type="EMBL" id="CAJ1390038.1"/>
    </source>
</evidence>
<keyword evidence="3" id="KW-1185">Reference proteome</keyword>
<organism evidence="2 3">
    <name type="scientific">Effrenium voratum</name>
    <dbReference type="NCBI Taxonomy" id="2562239"/>
    <lineage>
        <taxon>Eukaryota</taxon>
        <taxon>Sar</taxon>
        <taxon>Alveolata</taxon>
        <taxon>Dinophyceae</taxon>
        <taxon>Suessiales</taxon>
        <taxon>Symbiodiniaceae</taxon>
        <taxon>Effrenium</taxon>
    </lineage>
</organism>
<protein>
    <submittedName>
        <fullName evidence="2">Uncharacterized protein</fullName>
    </submittedName>
</protein>
<name>A0AA36IP30_9DINO</name>
<gene>
    <name evidence="2" type="ORF">EVOR1521_LOCUS15547</name>
</gene>